<accession>A0A8X7BM07</accession>
<gene>
    <name evidence="1" type="primary">NCL1_20744</name>
    <name evidence="1" type="ORF">TNCV_4844351</name>
</gene>
<sequence length="66" mass="7491">MCIRHRHIGPSPDVMVWDAIGYKSQSPLSRIDGTLNRARYISGVLRPVALPFIRALRNLTFQQDNA</sequence>
<name>A0A8X7BM07_TRICX</name>
<comment type="caution">
    <text evidence="1">The sequence shown here is derived from an EMBL/GenBank/DDBJ whole genome shotgun (WGS) entry which is preliminary data.</text>
</comment>
<evidence type="ECO:0000313" key="2">
    <source>
        <dbReference type="Proteomes" id="UP000887159"/>
    </source>
</evidence>
<proteinExistence type="predicted"/>
<protein>
    <submittedName>
        <fullName evidence="1">Transposable element Tcb1 transposase</fullName>
    </submittedName>
</protein>
<reference evidence="1" key="1">
    <citation type="submission" date="2020-08" db="EMBL/GenBank/DDBJ databases">
        <title>Multicomponent nature underlies the extraordinary mechanical properties of spider dragline silk.</title>
        <authorList>
            <person name="Kono N."/>
            <person name="Nakamura H."/>
            <person name="Mori M."/>
            <person name="Yoshida Y."/>
            <person name="Ohtoshi R."/>
            <person name="Malay A.D."/>
            <person name="Moran D.A.P."/>
            <person name="Tomita M."/>
            <person name="Numata K."/>
            <person name="Arakawa K."/>
        </authorList>
    </citation>
    <scope>NUCLEOTIDE SEQUENCE</scope>
</reference>
<dbReference type="InterPro" id="IPR036397">
    <property type="entry name" value="RNaseH_sf"/>
</dbReference>
<dbReference type="AlphaFoldDB" id="A0A8X7BM07"/>
<dbReference type="Proteomes" id="UP000887159">
    <property type="component" value="Unassembled WGS sequence"/>
</dbReference>
<dbReference type="GO" id="GO:0003676">
    <property type="term" value="F:nucleic acid binding"/>
    <property type="evidence" value="ECO:0007669"/>
    <property type="project" value="InterPro"/>
</dbReference>
<evidence type="ECO:0000313" key="1">
    <source>
        <dbReference type="EMBL" id="GFY36063.1"/>
    </source>
</evidence>
<keyword evidence="2" id="KW-1185">Reference proteome</keyword>
<organism evidence="1 2">
    <name type="scientific">Trichonephila clavipes</name>
    <name type="common">Golden silk orbweaver</name>
    <name type="synonym">Nephila clavipes</name>
    <dbReference type="NCBI Taxonomy" id="2585209"/>
    <lineage>
        <taxon>Eukaryota</taxon>
        <taxon>Metazoa</taxon>
        <taxon>Ecdysozoa</taxon>
        <taxon>Arthropoda</taxon>
        <taxon>Chelicerata</taxon>
        <taxon>Arachnida</taxon>
        <taxon>Araneae</taxon>
        <taxon>Araneomorphae</taxon>
        <taxon>Entelegynae</taxon>
        <taxon>Araneoidea</taxon>
        <taxon>Nephilidae</taxon>
        <taxon>Trichonephila</taxon>
    </lineage>
</organism>
<dbReference type="EMBL" id="BMAU01021435">
    <property type="protein sequence ID" value="GFY36063.1"/>
    <property type="molecule type" value="Genomic_DNA"/>
</dbReference>
<dbReference type="Gene3D" id="3.30.420.10">
    <property type="entry name" value="Ribonuclease H-like superfamily/Ribonuclease H"/>
    <property type="match status" value="1"/>
</dbReference>